<dbReference type="KEGG" id="jeo:JMA_24890"/>
<dbReference type="OrthoDB" id="9815217at2"/>
<dbReference type="GO" id="GO:0005886">
    <property type="term" value="C:plasma membrane"/>
    <property type="evidence" value="ECO:0007669"/>
    <property type="project" value="UniProtKB-SubCell"/>
</dbReference>
<dbReference type="InterPro" id="IPR006665">
    <property type="entry name" value="OmpA-like"/>
</dbReference>
<name>A0A0B5ANU7_9BACL</name>
<dbReference type="EMBL" id="CP009416">
    <property type="protein sequence ID" value="AJD91806.1"/>
    <property type="molecule type" value="Genomic_DNA"/>
</dbReference>
<evidence type="ECO:0000256" key="2">
    <source>
        <dbReference type="ARBA" id="ARBA00008914"/>
    </source>
</evidence>
<keyword evidence="4 8" id="KW-0812">Transmembrane</keyword>
<organism evidence="10 11">
    <name type="scientific">Jeotgalibacillus malaysiensis</name>
    <dbReference type="NCBI Taxonomy" id="1508404"/>
    <lineage>
        <taxon>Bacteria</taxon>
        <taxon>Bacillati</taxon>
        <taxon>Bacillota</taxon>
        <taxon>Bacilli</taxon>
        <taxon>Bacillales</taxon>
        <taxon>Caryophanaceae</taxon>
        <taxon>Jeotgalibacillus</taxon>
    </lineage>
</organism>
<dbReference type="SUPFAM" id="SSF103088">
    <property type="entry name" value="OmpA-like"/>
    <property type="match status" value="1"/>
</dbReference>
<evidence type="ECO:0000313" key="11">
    <source>
        <dbReference type="Proteomes" id="UP000031449"/>
    </source>
</evidence>
<evidence type="ECO:0000256" key="3">
    <source>
        <dbReference type="ARBA" id="ARBA00022475"/>
    </source>
</evidence>
<keyword evidence="6 7" id="KW-0472">Membrane</keyword>
<evidence type="ECO:0000256" key="8">
    <source>
        <dbReference type="SAM" id="Phobius"/>
    </source>
</evidence>
<dbReference type="Pfam" id="PF00691">
    <property type="entry name" value="OmpA"/>
    <property type="match status" value="1"/>
</dbReference>
<dbReference type="BioCyc" id="JESP1508404:G14D9-11745-MONOMER"/>
<dbReference type="Gene3D" id="3.30.1330.60">
    <property type="entry name" value="OmpA-like domain"/>
    <property type="match status" value="1"/>
</dbReference>
<feature type="domain" description="OmpA-like" evidence="9">
    <location>
        <begin position="112"/>
        <end position="233"/>
    </location>
</feature>
<evidence type="ECO:0000259" key="9">
    <source>
        <dbReference type="PROSITE" id="PS51123"/>
    </source>
</evidence>
<dbReference type="PANTHER" id="PTHR30329">
    <property type="entry name" value="STATOR ELEMENT OF FLAGELLAR MOTOR COMPLEX"/>
    <property type="match status" value="1"/>
</dbReference>
<dbReference type="InterPro" id="IPR050330">
    <property type="entry name" value="Bact_OuterMem_StrucFunc"/>
</dbReference>
<dbReference type="CDD" id="cd07185">
    <property type="entry name" value="OmpA_C-like"/>
    <property type="match status" value="1"/>
</dbReference>
<dbReference type="Proteomes" id="UP000031449">
    <property type="component" value="Chromosome"/>
</dbReference>
<dbReference type="InterPro" id="IPR025713">
    <property type="entry name" value="MotB-like_N_dom"/>
</dbReference>
<evidence type="ECO:0000256" key="4">
    <source>
        <dbReference type="ARBA" id="ARBA00022692"/>
    </source>
</evidence>
<gene>
    <name evidence="10" type="ORF">JMA_24890</name>
</gene>
<dbReference type="InterPro" id="IPR036737">
    <property type="entry name" value="OmpA-like_sf"/>
</dbReference>
<reference evidence="10 11" key="1">
    <citation type="submission" date="2014-08" db="EMBL/GenBank/DDBJ databases">
        <title>Complete genome of a marine bacteria Jeotgalibacillus malaysiensis.</title>
        <authorList>
            <person name="Yaakop A.S."/>
            <person name="Chan K.-G."/>
            <person name="Goh K.M."/>
        </authorList>
    </citation>
    <scope>NUCLEOTIDE SEQUENCE [LARGE SCALE GENOMIC DNA]</scope>
    <source>
        <strain evidence="10 11">D5</strain>
    </source>
</reference>
<protein>
    <recommendedName>
        <fullName evidence="9">OmpA-like domain-containing protein</fullName>
    </recommendedName>
</protein>
<keyword evidence="11" id="KW-1185">Reference proteome</keyword>
<dbReference type="AlphaFoldDB" id="A0A0B5ANU7"/>
<evidence type="ECO:0000256" key="6">
    <source>
        <dbReference type="ARBA" id="ARBA00023136"/>
    </source>
</evidence>
<dbReference type="PANTHER" id="PTHR30329:SF16">
    <property type="entry name" value="CHEMOTAXIS MOTB PROTEIN"/>
    <property type="match status" value="1"/>
</dbReference>
<evidence type="ECO:0000313" key="10">
    <source>
        <dbReference type="EMBL" id="AJD91806.1"/>
    </source>
</evidence>
<dbReference type="PROSITE" id="PS51123">
    <property type="entry name" value="OMPA_2"/>
    <property type="match status" value="1"/>
</dbReference>
<sequence length="240" mass="27557">MAKRKRFTTVSPPENNTPKWMVTFADFMMLILVFFILLFSISQVDQDKFDSITQAFRNQGVFEESDSVIPFDEEWLEEEIREDQELQTLYQDINSFLLENGLTDQVTASQTDRGVVITLQEQVLFDSGQAELLSEAEPVLEEIGNLLEDIPNFVRIEGHTDNRPIQTAVYPSNWELSGARASSVVRYLQERYEISSERFAAVGYGDTRPVAENNGPEGWAMNRRVEIVILNQYLNENQSQ</sequence>
<dbReference type="Pfam" id="PF13677">
    <property type="entry name" value="MotB_plug"/>
    <property type="match status" value="1"/>
</dbReference>
<keyword evidence="5 8" id="KW-1133">Transmembrane helix</keyword>
<dbReference type="HOGENOM" id="CLU_016890_0_1_9"/>
<comment type="similarity">
    <text evidence="2">Belongs to the MotB family.</text>
</comment>
<evidence type="ECO:0000256" key="5">
    <source>
        <dbReference type="ARBA" id="ARBA00022989"/>
    </source>
</evidence>
<evidence type="ECO:0000256" key="1">
    <source>
        <dbReference type="ARBA" id="ARBA00004162"/>
    </source>
</evidence>
<accession>A0A0B5ANU7</accession>
<feature type="transmembrane region" description="Helical" evidence="8">
    <location>
        <begin position="20"/>
        <end position="41"/>
    </location>
</feature>
<dbReference type="NCBIfam" id="NF005382">
    <property type="entry name" value="PRK06925.1"/>
    <property type="match status" value="1"/>
</dbReference>
<dbReference type="STRING" id="1508404.JMA_24890"/>
<keyword evidence="3" id="KW-1003">Cell membrane</keyword>
<comment type="subcellular location">
    <subcellularLocation>
        <location evidence="1">Cell membrane</location>
        <topology evidence="1">Single-pass membrane protein</topology>
    </subcellularLocation>
</comment>
<proteinExistence type="inferred from homology"/>
<evidence type="ECO:0000256" key="7">
    <source>
        <dbReference type="PROSITE-ProRule" id="PRU00473"/>
    </source>
</evidence>